<evidence type="ECO:0000313" key="2">
    <source>
        <dbReference type="EMBL" id="GLJ62748.1"/>
    </source>
</evidence>
<dbReference type="InterPro" id="IPR053853">
    <property type="entry name" value="FitA-like_RHH"/>
</dbReference>
<evidence type="ECO:0000259" key="1">
    <source>
        <dbReference type="Pfam" id="PF22513"/>
    </source>
</evidence>
<sequence length="85" mass="9654">MVAIQIRDVPEETRAALAAEAAERGVSLQAYLRRVLDEEARRHRNASWLAQIRSRVAGQETRAWEGPSMAELIRRDRERDEPGSA</sequence>
<dbReference type="InterPro" id="IPR013321">
    <property type="entry name" value="Arc_rbn_hlx_hlx"/>
</dbReference>
<gene>
    <name evidence="2" type="ORF">GCM10017576_28790</name>
</gene>
<proteinExistence type="predicted"/>
<dbReference type="RefSeq" id="WP_271174434.1">
    <property type="nucleotide sequence ID" value="NZ_BSEJ01000017.1"/>
</dbReference>
<dbReference type="GO" id="GO:0006355">
    <property type="term" value="P:regulation of DNA-templated transcription"/>
    <property type="evidence" value="ECO:0007669"/>
    <property type="project" value="InterPro"/>
</dbReference>
<dbReference type="Gene3D" id="1.10.1220.10">
    <property type="entry name" value="Met repressor-like"/>
    <property type="match status" value="1"/>
</dbReference>
<dbReference type="InterPro" id="IPR010985">
    <property type="entry name" value="Ribbon_hlx_hlx"/>
</dbReference>
<protein>
    <recommendedName>
        <fullName evidence="1">Antitoxin FitA-like ribbon-helix-helix domain-containing protein</fullName>
    </recommendedName>
</protein>
<feature type="domain" description="Antitoxin FitA-like ribbon-helix-helix" evidence="1">
    <location>
        <begin position="4"/>
        <end position="39"/>
    </location>
</feature>
<keyword evidence="3" id="KW-1185">Reference proteome</keyword>
<dbReference type="SUPFAM" id="SSF47598">
    <property type="entry name" value="Ribbon-helix-helix"/>
    <property type="match status" value="1"/>
</dbReference>
<reference evidence="2" key="1">
    <citation type="journal article" date="2014" name="Int. J. Syst. Evol. Microbiol.">
        <title>Complete genome sequence of Corynebacterium casei LMG S-19264T (=DSM 44701T), isolated from a smear-ripened cheese.</title>
        <authorList>
            <consortium name="US DOE Joint Genome Institute (JGI-PGF)"/>
            <person name="Walter F."/>
            <person name="Albersmeier A."/>
            <person name="Kalinowski J."/>
            <person name="Ruckert C."/>
        </authorList>
    </citation>
    <scope>NUCLEOTIDE SEQUENCE</scope>
    <source>
        <strain evidence="2">VKM Ac-1020</strain>
    </source>
</reference>
<dbReference type="AlphaFoldDB" id="A0A9W6H5L6"/>
<dbReference type="Proteomes" id="UP001142462">
    <property type="component" value="Unassembled WGS sequence"/>
</dbReference>
<reference evidence="2" key="2">
    <citation type="submission" date="2023-01" db="EMBL/GenBank/DDBJ databases">
        <authorList>
            <person name="Sun Q."/>
            <person name="Evtushenko L."/>
        </authorList>
    </citation>
    <scope>NUCLEOTIDE SEQUENCE</scope>
    <source>
        <strain evidence="2">VKM Ac-1020</strain>
    </source>
</reference>
<evidence type="ECO:0000313" key="3">
    <source>
        <dbReference type="Proteomes" id="UP001142462"/>
    </source>
</evidence>
<accession>A0A9W6H5L6</accession>
<comment type="caution">
    <text evidence="2">The sequence shown here is derived from an EMBL/GenBank/DDBJ whole genome shotgun (WGS) entry which is preliminary data.</text>
</comment>
<dbReference type="EMBL" id="BSEJ01000017">
    <property type="protein sequence ID" value="GLJ62748.1"/>
    <property type="molecule type" value="Genomic_DNA"/>
</dbReference>
<name>A0A9W6H5L6_9MICO</name>
<organism evidence="2 3">
    <name type="scientific">Microbacterium barkeri</name>
    <dbReference type="NCBI Taxonomy" id="33917"/>
    <lineage>
        <taxon>Bacteria</taxon>
        <taxon>Bacillati</taxon>
        <taxon>Actinomycetota</taxon>
        <taxon>Actinomycetes</taxon>
        <taxon>Micrococcales</taxon>
        <taxon>Microbacteriaceae</taxon>
        <taxon>Microbacterium</taxon>
    </lineage>
</organism>
<dbReference type="Pfam" id="PF22513">
    <property type="entry name" value="FitA-like_RHH"/>
    <property type="match status" value="1"/>
</dbReference>